<organism evidence="11 12">
    <name type="scientific">Corallococcus caeni</name>
    <dbReference type="NCBI Taxonomy" id="3082388"/>
    <lineage>
        <taxon>Bacteria</taxon>
        <taxon>Pseudomonadati</taxon>
        <taxon>Myxococcota</taxon>
        <taxon>Myxococcia</taxon>
        <taxon>Myxococcales</taxon>
        <taxon>Cystobacterineae</taxon>
        <taxon>Myxococcaceae</taxon>
        <taxon>Corallococcus</taxon>
    </lineage>
</organism>
<evidence type="ECO:0000256" key="5">
    <source>
        <dbReference type="ARBA" id="ARBA00022692"/>
    </source>
</evidence>
<evidence type="ECO:0000256" key="7">
    <source>
        <dbReference type="ARBA" id="ARBA00022989"/>
    </source>
</evidence>
<dbReference type="PANTHER" id="PTHR22760">
    <property type="entry name" value="GLYCOSYLTRANSFERASE"/>
    <property type="match status" value="1"/>
</dbReference>
<evidence type="ECO:0000256" key="6">
    <source>
        <dbReference type="ARBA" id="ARBA00022824"/>
    </source>
</evidence>
<keyword evidence="8 10" id="KW-0472">Membrane</keyword>
<evidence type="ECO:0000313" key="11">
    <source>
        <dbReference type="EMBL" id="GMU06941.1"/>
    </source>
</evidence>
<feature type="transmembrane region" description="Helical" evidence="10">
    <location>
        <begin position="116"/>
        <end position="133"/>
    </location>
</feature>
<evidence type="ECO:0000256" key="1">
    <source>
        <dbReference type="ARBA" id="ARBA00004127"/>
    </source>
</evidence>
<reference evidence="11 12" key="1">
    <citation type="journal article" date="2024" name="Arch. Microbiol.">
        <title>Corallococcus caeni sp. nov., a novel myxobacterium isolated from activated sludge.</title>
        <authorList>
            <person name="Tomita S."/>
            <person name="Nakai R."/>
            <person name="Kuroda K."/>
            <person name="Kurashita H."/>
            <person name="Hatamoto M."/>
            <person name="Yamaguchi T."/>
            <person name="Narihiro T."/>
        </authorList>
    </citation>
    <scope>NUCLEOTIDE SEQUENCE [LARGE SCALE GENOMIC DNA]</scope>
    <source>
        <strain evidence="11 12">NO1</strain>
    </source>
</reference>
<feature type="transmembrane region" description="Helical" evidence="10">
    <location>
        <begin position="392"/>
        <end position="412"/>
    </location>
</feature>
<keyword evidence="3" id="KW-0328">Glycosyltransferase</keyword>
<feature type="transmembrane region" description="Helical" evidence="10">
    <location>
        <begin position="227"/>
        <end position="250"/>
    </location>
</feature>
<feature type="transmembrane region" description="Helical" evidence="10">
    <location>
        <begin position="197"/>
        <end position="215"/>
    </location>
</feature>
<feature type="compositionally biased region" description="Low complexity" evidence="9">
    <location>
        <begin position="13"/>
        <end position="26"/>
    </location>
</feature>
<evidence type="ECO:0000313" key="12">
    <source>
        <dbReference type="Proteomes" id="UP001342631"/>
    </source>
</evidence>
<dbReference type="InterPro" id="IPR005599">
    <property type="entry name" value="GPI_mannosylTrfase"/>
</dbReference>
<gene>
    <name evidence="11" type="ORF">ASNO1_31940</name>
</gene>
<sequence>MDITHRPPEVNRTVSAVPPASPTAAAEPRSGALVGVPTEAGGRTEAAPEAPFERRLGLLLLGGVLVLGAAFRLYWALHDDGIYWPDEVYQSLEPAHRLVYGYGLVAWEFVEGARNWALPALVAGLLGLGRLVGLTDPAGYLGLVKAFFALVGTATAWATWRLSRASGASTLAASAGAALFALASVPLYFAPRAMSENASVLPVALGLALALPASASRRALVTGASLLGLAVLLRLQNGVFCVGLLAVLLARRQWRQAGVALAVLSGWAFAFGLLDKLTWGRWFHSAIVYLDFNLVQGKAAQWGTEAFDYYPRILRRAMPGLSVLVGALALLALPRARGLAFLTAVFVLLHAYQPHKELRFLVPVLPLLAALAGVGLDSVLRVLRGFPARATATVAVVAAALLSGANAGALTFGELGQYERVRPQDSAWDDQGPVNRLLEAAGRRDDVCGLKVETVHQAWTGGYSYFHRKVPLYPHNGPGRGSNRFSHVITLAGYEGAGTAVAREGSLVLVKLPIAGCTPDPGYSWRLP</sequence>
<comment type="caution">
    <text evidence="11">The sequence shown here is derived from an EMBL/GenBank/DDBJ whole genome shotgun (WGS) entry which is preliminary data.</text>
</comment>
<keyword evidence="4" id="KW-0808">Transferase</keyword>
<keyword evidence="12" id="KW-1185">Reference proteome</keyword>
<keyword evidence="7 10" id="KW-1133">Transmembrane helix</keyword>
<evidence type="ECO:0008006" key="13">
    <source>
        <dbReference type="Google" id="ProtNLM"/>
    </source>
</evidence>
<comment type="subcellular location">
    <subcellularLocation>
        <location evidence="1">Endomembrane system</location>
        <topology evidence="1">Multi-pass membrane protein</topology>
    </subcellularLocation>
    <subcellularLocation>
        <location evidence="2">Endoplasmic reticulum membrane</location>
    </subcellularLocation>
</comment>
<name>A0ABQ6QSI0_9BACT</name>
<feature type="region of interest" description="Disordered" evidence="9">
    <location>
        <begin position="1"/>
        <end position="47"/>
    </location>
</feature>
<proteinExistence type="predicted"/>
<evidence type="ECO:0000256" key="4">
    <source>
        <dbReference type="ARBA" id="ARBA00022679"/>
    </source>
</evidence>
<feature type="transmembrane region" description="Helical" evidence="10">
    <location>
        <begin position="140"/>
        <end position="160"/>
    </location>
</feature>
<keyword evidence="6" id="KW-0256">Endoplasmic reticulum</keyword>
<evidence type="ECO:0000256" key="3">
    <source>
        <dbReference type="ARBA" id="ARBA00022676"/>
    </source>
</evidence>
<keyword evidence="5 10" id="KW-0812">Transmembrane</keyword>
<evidence type="ECO:0000256" key="9">
    <source>
        <dbReference type="SAM" id="MobiDB-lite"/>
    </source>
</evidence>
<feature type="transmembrane region" description="Helical" evidence="10">
    <location>
        <begin position="321"/>
        <end position="348"/>
    </location>
</feature>
<accession>A0ABQ6QSI0</accession>
<feature type="transmembrane region" description="Helical" evidence="10">
    <location>
        <begin position="172"/>
        <end position="190"/>
    </location>
</feature>
<dbReference type="Pfam" id="PF03901">
    <property type="entry name" value="Glyco_transf_22"/>
    <property type="match status" value="1"/>
</dbReference>
<dbReference type="Proteomes" id="UP001342631">
    <property type="component" value="Unassembled WGS sequence"/>
</dbReference>
<dbReference type="RefSeq" id="WP_338277743.1">
    <property type="nucleotide sequence ID" value="NZ_BTTX01000003.1"/>
</dbReference>
<evidence type="ECO:0000256" key="2">
    <source>
        <dbReference type="ARBA" id="ARBA00004586"/>
    </source>
</evidence>
<protein>
    <recommendedName>
        <fullName evidence="13">Mannosyltransferase</fullName>
    </recommendedName>
</protein>
<dbReference type="EMBL" id="BTTX01000003">
    <property type="protein sequence ID" value="GMU06941.1"/>
    <property type="molecule type" value="Genomic_DNA"/>
</dbReference>
<feature type="transmembrane region" description="Helical" evidence="10">
    <location>
        <begin position="360"/>
        <end position="380"/>
    </location>
</feature>
<evidence type="ECO:0000256" key="10">
    <source>
        <dbReference type="SAM" id="Phobius"/>
    </source>
</evidence>
<evidence type="ECO:0000256" key="8">
    <source>
        <dbReference type="ARBA" id="ARBA00023136"/>
    </source>
</evidence>
<feature type="transmembrane region" description="Helical" evidence="10">
    <location>
        <begin position="56"/>
        <end position="75"/>
    </location>
</feature>
<feature type="transmembrane region" description="Helical" evidence="10">
    <location>
        <begin position="257"/>
        <end position="274"/>
    </location>
</feature>